<sequence length="149" mass="16891">MSNDIRNNQSDFVNQGRPVGNQTAASAGNQAPTGKQGGIIDQTLPEYSSVAILDKYAPNKDFKEPHITRAQLELLKEFGITDLKMKHHPQADVFTLTQDEWDRLHETMTPIMQQMKKKAQLMIINARETLKGHEVAMDCADQIRRNEDM</sequence>
<dbReference type="EMBL" id="BAABFL010000409">
    <property type="protein sequence ID" value="GAA4650608.1"/>
    <property type="molecule type" value="Genomic_DNA"/>
</dbReference>
<evidence type="ECO:0000313" key="3">
    <source>
        <dbReference type="Proteomes" id="UP001500604"/>
    </source>
</evidence>
<dbReference type="RefSeq" id="WP_345196818.1">
    <property type="nucleotide sequence ID" value="NZ_BAABFL010000409.1"/>
</dbReference>
<dbReference type="Proteomes" id="UP001500604">
    <property type="component" value="Unassembled WGS sequence"/>
</dbReference>
<protein>
    <submittedName>
        <fullName evidence="2">Uncharacterized protein</fullName>
    </submittedName>
</protein>
<feature type="compositionally biased region" description="Polar residues" evidence="1">
    <location>
        <begin position="20"/>
        <end position="33"/>
    </location>
</feature>
<gene>
    <name evidence="2" type="ORF">GCM10023116_28910</name>
</gene>
<name>A0ABP8V305_9GAMM</name>
<reference evidence="3" key="1">
    <citation type="journal article" date="2019" name="Int. J. Syst. Evol. Microbiol.">
        <title>The Global Catalogue of Microorganisms (GCM) 10K type strain sequencing project: providing services to taxonomists for standard genome sequencing and annotation.</title>
        <authorList>
            <consortium name="The Broad Institute Genomics Platform"/>
            <consortium name="The Broad Institute Genome Sequencing Center for Infectious Disease"/>
            <person name="Wu L."/>
            <person name="Ma J."/>
        </authorList>
    </citation>
    <scope>NUCLEOTIDE SEQUENCE [LARGE SCALE GENOMIC DNA]</scope>
    <source>
        <strain evidence="3">JCM 17805</strain>
    </source>
</reference>
<feature type="region of interest" description="Disordered" evidence="1">
    <location>
        <begin position="1"/>
        <end position="40"/>
    </location>
</feature>
<feature type="compositionally biased region" description="Polar residues" evidence="1">
    <location>
        <begin position="1"/>
        <end position="13"/>
    </location>
</feature>
<comment type="caution">
    <text evidence="2">The sequence shown here is derived from an EMBL/GenBank/DDBJ whole genome shotgun (WGS) entry which is preliminary data.</text>
</comment>
<organism evidence="2 3">
    <name type="scientific">Kistimonas scapharcae</name>
    <dbReference type="NCBI Taxonomy" id="1036133"/>
    <lineage>
        <taxon>Bacteria</taxon>
        <taxon>Pseudomonadati</taxon>
        <taxon>Pseudomonadota</taxon>
        <taxon>Gammaproteobacteria</taxon>
        <taxon>Oceanospirillales</taxon>
        <taxon>Endozoicomonadaceae</taxon>
        <taxon>Kistimonas</taxon>
    </lineage>
</organism>
<evidence type="ECO:0000256" key="1">
    <source>
        <dbReference type="SAM" id="MobiDB-lite"/>
    </source>
</evidence>
<accession>A0ABP8V305</accession>
<evidence type="ECO:0000313" key="2">
    <source>
        <dbReference type="EMBL" id="GAA4650608.1"/>
    </source>
</evidence>
<proteinExistence type="predicted"/>
<keyword evidence="3" id="KW-1185">Reference proteome</keyword>